<comment type="caution">
    <text evidence="4">Lacks conserved residue(s) required for the propagation of feature annotation.</text>
</comment>
<dbReference type="SUPFAM" id="SSF63892">
    <property type="entry name" value="Pyridoxine 5'-phosphate synthase"/>
    <property type="match status" value="1"/>
</dbReference>
<evidence type="ECO:0000256" key="4">
    <source>
        <dbReference type="HAMAP-Rule" id="MF_00279"/>
    </source>
</evidence>
<proteinExistence type="inferred from homology"/>
<dbReference type="GO" id="GO:0008615">
    <property type="term" value="P:pyridoxine biosynthetic process"/>
    <property type="evidence" value="ECO:0007669"/>
    <property type="project" value="UniProtKB-UniRule"/>
</dbReference>
<feature type="active site" description="Proton donor" evidence="4">
    <location>
        <position position="195"/>
    </location>
</feature>
<keyword evidence="1 4" id="KW-0963">Cytoplasm</keyword>
<dbReference type="RefSeq" id="WP_055461335.1">
    <property type="nucleotide sequence ID" value="NZ_CYHG01000001.1"/>
</dbReference>
<dbReference type="OrthoDB" id="9806590at2"/>
<comment type="similarity">
    <text evidence="4">Belongs to the PNP synthase family.</text>
</comment>
<feature type="binding site" evidence="4">
    <location>
        <position position="7"/>
    </location>
    <ligand>
        <name>3-amino-2-oxopropyl phosphate</name>
        <dbReference type="ChEBI" id="CHEBI:57279"/>
    </ligand>
</feature>
<comment type="function">
    <text evidence="4">Catalyzes the complicated ring closure reaction between the two acyclic compounds 1-deoxy-D-xylulose-5-phosphate (DXP) and 3-amino-2-oxopropyl phosphate (1-amino-acetone-3-phosphate or AAP) to form pyridoxine 5'-phosphate (PNP) and inorganic phosphate.</text>
</comment>
<keyword evidence="3 4" id="KW-0664">Pyridoxine biosynthesis</keyword>
<feature type="binding site" evidence="4">
    <location>
        <position position="196"/>
    </location>
    <ligand>
        <name>3-amino-2-oxopropyl phosphate</name>
        <dbReference type="ChEBI" id="CHEBI:57279"/>
    </ligand>
</feature>
<feature type="binding site" evidence="4">
    <location>
        <begin position="217"/>
        <end position="218"/>
    </location>
    <ligand>
        <name>3-amino-2-oxopropyl phosphate</name>
        <dbReference type="ChEBI" id="CHEBI:57279"/>
    </ligand>
</feature>
<comment type="subcellular location">
    <subcellularLocation>
        <location evidence="4">Cytoplasm</location>
    </subcellularLocation>
</comment>
<dbReference type="CDD" id="cd00003">
    <property type="entry name" value="PNPsynthase"/>
    <property type="match status" value="1"/>
</dbReference>
<comment type="pathway">
    <text evidence="4">Cofactor biosynthesis; pyridoxine 5'-phosphate biosynthesis; pyridoxine 5'-phosphate from D-erythrose 4-phosphate: step 5/5.</text>
</comment>
<organism evidence="6 7">
    <name type="scientific">Marinomonas fungiae</name>
    <dbReference type="NCBI Taxonomy" id="1137284"/>
    <lineage>
        <taxon>Bacteria</taxon>
        <taxon>Pseudomonadati</taxon>
        <taxon>Pseudomonadota</taxon>
        <taxon>Gammaproteobacteria</taxon>
        <taxon>Oceanospirillales</taxon>
        <taxon>Oceanospirillaceae</taxon>
        <taxon>Marinomonas</taxon>
    </lineage>
</organism>
<feature type="binding site" evidence="4">
    <location>
        <position position="45"/>
    </location>
    <ligand>
        <name>1-deoxy-D-xylulose 5-phosphate</name>
        <dbReference type="ChEBI" id="CHEBI:57792"/>
    </ligand>
</feature>
<feature type="active site" description="Proton acceptor" evidence="4">
    <location>
        <position position="43"/>
    </location>
</feature>
<evidence type="ECO:0000256" key="3">
    <source>
        <dbReference type="ARBA" id="ARBA00023096"/>
    </source>
</evidence>
<dbReference type="Proteomes" id="UP000182769">
    <property type="component" value="Unassembled WGS sequence"/>
</dbReference>
<evidence type="ECO:0000313" key="7">
    <source>
        <dbReference type="Proteomes" id="UP000182769"/>
    </source>
</evidence>
<protein>
    <recommendedName>
        <fullName evidence="4 5">Pyridoxine 5'-phosphate synthase</fullName>
        <shortName evidence="4">PNP synthase</shortName>
        <ecNumber evidence="4 5">2.6.99.2</ecNumber>
    </recommendedName>
</protein>
<evidence type="ECO:0000256" key="5">
    <source>
        <dbReference type="NCBIfam" id="TIGR00559"/>
    </source>
</evidence>
<dbReference type="NCBIfam" id="NF003626">
    <property type="entry name" value="PRK05265.1-4"/>
    <property type="match status" value="1"/>
</dbReference>
<feature type="binding site" evidence="4">
    <location>
        <position position="18"/>
    </location>
    <ligand>
        <name>3-amino-2-oxopropyl phosphate</name>
        <dbReference type="ChEBI" id="CHEBI:57279"/>
    </ligand>
</feature>
<evidence type="ECO:0000313" key="6">
    <source>
        <dbReference type="EMBL" id="CUB02364.1"/>
    </source>
</evidence>
<dbReference type="PANTHER" id="PTHR30456">
    <property type="entry name" value="PYRIDOXINE 5'-PHOSPHATE SYNTHASE"/>
    <property type="match status" value="1"/>
</dbReference>
<accession>A0A0K6IGW7</accession>
<dbReference type="GO" id="GO:0005829">
    <property type="term" value="C:cytosol"/>
    <property type="evidence" value="ECO:0007669"/>
    <property type="project" value="TreeGrafter"/>
</dbReference>
<reference evidence="7" key="1">
    <citation type="submission" date="2015-08" db="EMBL/GenBank/DDBJ databases">
        <authorList>
            <person name="Varghese N."/>
        </authorList>
    </citation>
    <scope>NUCLEOTIDE SEQUENCE [LARGE SCALE GENOMIC DNA]</scope>
    <source>
        <strain evidence="7">JCM 18476</strain>
    </source>
</reference>
<evidence type="ECO:0000256" key="2">
    <source>
        <dbReference type="ARBA" id="ARBA00022679"/>
    </source>
</evidence>
<dbReference type="InterPro" id="IPR036130">
    <property type="entry name" value="Pyridoxine-5'_phos_synth"/>
</dbReference>
<feature type="active site" description="Proton acceptor" evidence="4">
    <location>
        <position position="74"/>
    </location>
</feature>
<evidence type="ECO:0000256" key="1">
    <source>
        <dbReference type="ARBA" id="ARBA00022490"/>
    </source>
</evidence>
<dbReference type="PANTHER" id="PTHR30456:SF0">
    <property type="entry name" value="PYRIDOXINE 5'-PHOSPHATE SYNTHASE"/>
    <property type="match status" value="1"/>
</dbReference>
<dbReference type="EMBL" id="CYHG01000001">
    <property type="protein sequence ID" value="CUB02364.1"/>
    <property type="molecule type" value="Genomic_DNA"/>
</dbReference>
<dbReference type="InterPro" id="IPR013785">
    <property type="entry name" value="Aldolase_TIM"/>
</dbReference>
<sequence length="241" mass="26898">MTHLSVNLNKIGLLRNSRGRDYPNMLTMAQRTLELGAFGITIHPRPDQRHATYRDAYDLKELLKQYPGRELNIEGFPDAKFLEVVLEVEPDQCTLVPDDPNQLTSDHGWNIGRDQDALRPVIAKLQEKGIRVVLFMDPVAENMALAKSVGADRVELYTEAYANAYPTDQREQVNATYQEAAQAALDAGLGVNAGHDLDLENVGLLCGEKRITEVSIGHALTVEALEFGWDKVVKKYLEQLA</sequence>
<dbReference type="AlphaFoldDB" id="A0A0K6IGW7"/>
<gene>
    <name evidence="4" type="primary">pdxJ</name>
    <name evidence="6" type="ORF">Ga0061065_101197</name>
</gene>
<feature type="site" description="Transition state stabilizer" evidence="4">
    <location>
        <position position="155"/>
    </location>
</feature>
<dbReference type="NCBIfam" id="TIGR00559">
    <property type="entry name" value="pdxJ"/>
    <property type="match status" value="1"/>
</dbReference>
<name>A0A0K6IGW7_9GAMM</name>
<dbReference type="InterPro" id="IPR004569">
    <property type="entry name" value="PyrdxlP_synth_PdxJ"/>
</dbReference>
<dbReference type="GO" id="GO:0033856">
    <property type="term" value="F:pyridoxine 5'-phosphate synthase activity"/>
    <property type="evidence" value="ECO:0007669"/>
    <property type="project" value="UniProtKB-UniRule"/>
</dbReference>
<feature type="binding site" evidence="4">
    <location>
        <position position="50"/>
    </location>
    <ligand>
        <name>1-deoxy-D-xylulose 5-phosphate</name>
        <dbReference type="ChEBI" id="CHEBI:57792"/>
    </ligand>
</feature>
<dbReference type="UniPathway" id="UPA00244">
    <property type="reaction ID" value="UER00313"/>
</dbReference>
<comment type="subunit">
    <text evidence="4">Homooctamer; tetramer of dimers.</text>
</comment>
<keyword evidence="2 4" id="KW-0808">Transferase</keyword>
<keyword evidence="7" id="KW-1185">Reference proteome</keyword>
<dbReference type="Pfam" id="PF03740">
    <property type="entry name" value="PdxJ"/>
    <property type="match status" value="1"/>
</dbReference>
<dbReference type="STRING" id="1137284.GCA_001418205_00197"/>
<dbReference type="HAMAP" id="MF_00279">
    <property type="entry name" value="PdxJ"/>
    <property type="match status" value="1"/>
</dbReference>
<comment type="catalytic activity">
    <reaction evidence="4">
        <text>3-amino-2-oxopropyl phosphate + 1-deoxy-D-xylulose 5-phosphate = pyridoxine 5'-phosphate + phosphate + 2 H2O + H(+)</text>
        <dbReference type="Rhea" id="RHEA:15265"/>
        <dbReference type="ChEBI" id="CHEBI:15377"/>
        <dbReference type="ChEBI" id="CHEBI:15378"/>
        <dbReference type="ChEBI" id="CHEBI:43474"/>
        <dbReference type="ChEBI" id="CHEBI:57279"/>
        <dbReference type="ChEBI" id="CHEBI:57792"/>
        <dbReference type="ChEBI" id="CHEBI:58589"/>
        <dbReference type="EC" id="2.6.99.2"/>
    </reaction>
</comment>
<dbReference type="Gene3D" id="3.20.20.70">
    <property type="entry name" value="Aldolase class I"/>
    <property type="match status" value="1"/>
</dbReference>
<dbReference type="EC" id="2.6.99.2" evidence="4 5"/>
<feature type="binding site" evidence="4">
    <location>
        <position position="104"/>
    </location>
    <ligand>
        <name>1-deoxy-D-xylulose 5-phosphate</name>
        <dbReference type="ChEBI" id="CHEBI:57792"/>
    </ligand>
</feature>